<evidence type="ECO:0008006" key="4">
    <source>
        <dbReference type="Google" id="ProtNLM"/>
    </source>
</evidence>
<name>A0ABY8U0G3_TETOB</name>
<proteinExistence type="predicted"/>
<evidence type="ECO:0000313" key="3">
    <source>
        <dbReference type="Proteomes" id="UP001244341"/>
    </source>
</evidence>
<evidence type="ECO:0000313" key="2">
    <source>
        <dbReference type="EMBL" id="WIA14938.1"/>
    </source>
</evidence>
<feature type="region of interest" description="Disordered" evidence="1">
    <location>
        <begin position="157"/>
        <end position="177"/>
    </location>
</feature>
<sequence length="538" mass="56667">MASPRKLKAAARAGRSADQKGPWWDKYFQDVFPNRAVRDEARDRDGIVVYRPTHLGLLQAPQHAQYEVCWKQGDTYDTATADIFSWQQLQPMLKDRFIATHFQPAMMTHLVLPLQERNWHATDEEYTQMTTACMAAEQRWQELTKEKIRQLAHISGERAAAAEGQQQAAKKPRKPAAAAAAKNAAAAAPAAAAASKAAKAKGKPAAAAAAGSKAAAAKPTKAAPAAAAAKPAKAAPAAATAKPAKAAPAAAAAAAGKSTAKAGSSGAAAAGAKKRPAAALALSAKRQKTGAAAAAAAAQDDDEAAAAAAESSEEEPSSESEEQQQSDDDSDSEPSSSDDFEERRPKPLRVQQPRGQQQQQRKGRQAAAAAAAAAPPSASKNTKKEQQQQQQKKQAAVKQEPAGKRSKPDAAAAAAAEMTYKGHTGRSYPASVACKPKDKRIGTRAYAAGEASGEYPVAWIVDEVSYMLPGSTKKQHKVLPKWEGYELDVNGWEDAAGMAELDCCKEWQGEDKPAYYTAVKPAAAANAFIAWKQTGKRA</sequence>
<dbReference type="EMBL" id="CP126213">
    <property type="protein sequence ID" value="WIA14938.1"/>
    <property type="molecule type" value="Genomic_DNA"/>
</dbReference>
<dbReference type="Proteomes" id="UP001244341">
    <property type="component" value="Chromosome 6b"/>
</dbReference>
<organism evidence="2 3">
    <name type="scientific">Tetradesmus obliquus</name>
    <name type="common">Green alga</name>
    <name type="synonym">Acutodesmus obliquus</name>
    <dbReference type="NCBI Taxonomy" id="3088"/>
    <lineage>
        <taxon>Eukaryota</taxon>
        <taxon>Viridiplantae</taxon>
        <taxon>Chlorophyta</taxon>
        <taxon>core chlorophytes</taxon>
        <taxon>Chlorophyceae</taxon>
        <taxon>CS clade</taxon>
        <taxon>Sphaeropleales</taxon>
        <taxon>Scenedesmaceae</taxon>
        <taxon>Tetradesmus</taxon>
    </lineage>
</organism>
<evidence type="ECO:0000256" key="1">
    <source>
        <dbReference type="SAM" id="MobiDB-lite"/>
    </source>
</evidence>
<feature type="compositionally biased region" description="Low complexity" evidence="1">
    <location>
        <begin position="250"/>
        <end position="284"/>
    </location>
</feature>
<accession>A0ABY8U0G3</accession>
<dbReference type="PRINTS" id="PR01503">
    <property type="entry name" value="TREACLE"/>
</dbReference>
<feature type="compositionally biased region" description="Low complexity" evidence="1">
    <location>
        <begin position="159"/>
        <end position="177"/>
    </location>
</feature>
<keyword evidence="3" id="KW-1185">Reference proteome</keyword>
<feature type="compositionally biased region" description="Low complexity" evidence="1">
    <location>
        <begin position="351"/>
        <end position="380"/>
    </location>
</feature>
<feature type="compositionally biased region" description="Low complexity" evidence="1">
    <location>
        <begin position="387"/>
        <end position="400"/>
    </location>
</feature>
<feature type="region of interest" description="Disordered" evidence="1">
    <location>
        <begin position="250"/>
        <end position="417"/>
    </location>
</feature>
<protein>
    <recommendedName>
        <fullName evidence="4">ARID domain-containing protein</fullName>
    </recommendedName>
</protein>
<feature type="compositionally biased region" description="Acidic residues" evidence="1">
    <location>
        <begin position="311"/>
        <end position="340"/>
    </location>
</feature>
<gene>
    <name evidence="2" type="ORF">OEZ85_001649</name>
</gene>
<reference evidence="2 3" key="1">
    <citation type="submission" date="2023-05" db="EMBL/GenBank/DDBJ databases">
        <title>A 100% complete, gapless, phased diploid assembly of the Scenedesmus obliquus UTEX 3031 genome.</title>
        <authorList>
            <person name="Biondi T.C."/>
            <person name="Hanschen E.R."/>
            <person name="Kwon T."/>
            <person name="Eng W."/>
            <person name="Kruse C.P.S."/>
            <person name="Koehler S.I."/>
            <person name="Kunde Y."/>
            <person name="Gleasner C.D."/>
            <person name="You Mak K.T."/>
            <person name="Polle J."/>
            <person name="Hovde B.T."/>
            <person name="Starkenburg S.R."/>
        </authorList>
    </citation>
    <scope>NUCLEOTIDE SEQUENCE [LARGE SCALE GENOMIC DNA]</scope>
    <source>
        <strain evidence="2 3">DOE0152z</strain>
    </source>
</reference>